<feature type="compositionally biased region" description="Low complexity" evidence="1">
    <location>
        <begin position="829"/>
        <end position="869"/>
    </location>
</feature>
<feature type="compositionally biased region" description="Low complexity" evidence="1">
    <location>
        <begin position="920"/>
        <end position="932"/>
    </location>
</feature>
<feature type="compositionally biased region" description="Low complexity" evidence="1">
    <location>
        <begin position="728"/>
        <end position="763"/>
    </location>
</feature>
<feature type="compositionally biased region" description="Low complexity" evidence="1">
    <location>
        <begin position="1920"/>
        <end position="1934"/>
    </location>
</feature>
<feature type="compositionally biased region" description="Basic and acidic residues" evidence="1">
    <location>
        <begin position="933"/>
        <end position="948"/>
    </location>
</feature>
<feature type="region of interest" description="Disordered" evidence="1">
    <location>
        <begin position="1457"/>
        <end position="1553"/>
    </location>
</feature>
<feature type="region of interest" description="Disordered" evidence="1">
    <location>
        <begin position="3638"/>
        <end position="3681"/>
    </location>
</feature>
<feature type="compositionally biased region" description="Acidic residues" evidence="1">
    <location>
        <begin position="3658"/>
        <end position="3670"/>
    </location>
</feature>
<feature type="compositionally biased region" description="Low complexity" evidence="1">
    <location>
        <begin position="1649"/>
        <end position="1679"/>
    </location>
</feature>
<feature type="compositionally biased region" description="Polar residues" evidence="1">
    <location>
        <begin position="1942"/>
        <end position="1951"/>
    </location>
</feature>
<feature type="compositionally biased region" description="Basic residues" evidence="1">
    <location>
        <begin position="3873"/>
        <end position="3882"/>
    </location>
</feature>
<feature type="compositionally biased region" description="Low complexity" evidence="1">
    <location>
        <begin position="1700"/>
        <end position="1718"/>
    </location>
</feature>
<feature type="compositionally biased region" description="Low complexity" evidence="1">
    <location>
        <begin position="1415"/>
        <end position="1431"/>
    </location>
</feature>
<feature type="compositionally biased region" description="Polar residues" evidence="1">
    <location>
        <begin position="100"/>
        <end position="115"/>
    </location>
</feature>
<gene>
    <name evidence="3" type="ORF">BSAL_66300</name>
</gene>
<keyword evidence="2 3" id="KW-0812">Transmembrane</keyword>
<feature type="compositionally biased region" description="Polar residues" evidence="1">
    <location>
        <begin position="134"/>
        <end position="151"/>
    </location>
</feature>
<dbReference type="OMA" id="RENANWF"/>
<feature type="compositionally biased region" description="Low complexity" evidence="1">
    <location>
        <begin position="1208"/>
        <end position="1218"/>
    </location>
</feature>
<feature type="compositionally biased region" description="Polar residues" evidence="1">
    <location>
        <begin position="1680"/>
        <end position="1690"/>
    </location>
</feature>
<name>A0A0S4IPE1_BODSA</name>
<feature type="compositionally biased region" description="Low complexity" evidence="1">
    <location>
        <begin position="1231"/>
        <end position="1257"/>
    </location>
</feature>
<feature type="transmembrane region" description="Helical" evidence="2">
    <location>
        <begin position="3400"/>
        <end position="3421"/>
    </location>
</feature>
<feature type="compositionally biased region" description="Low complexity" evidence="1">
    <location>
        <begin position="1457"/>
        <end position="1518"/>
    </location>
</feature>
<feature type="compositionally biased region" description="Polar residues" evidence="1">
    <location>
        <begin position="620"/>
        <end position="643"/>
    </location>
</feature>
<feature type="transmembrane region" description="Helical" evidence="2">
    <location>
        <begin position="3463"/>
        <end position="3481"/>
    </location>
</feature>
<feature type="region of interest" description="Disordered" evidence="1">
    <location>
        <begin position="1"/>
        <end position="82"/>
    </location>
</feature>
<feature type="region of interest" description="Disordered" evidence="1">
    <location>
        <begin position="1920"/>
        <end position="2015"/>
    </location>
</feature>
<protein>
    <submittedName>
        <fullName evidence="3">Transmembrane protein, putative</fullName>
    </submittedName>
</protein>
<feature type="compositionally biased region" description="Polar residues" evidence="1">
    <location>
        <begin position="1258"/>
        <end position="1271"/>
    </location>
</feature>
<dbReference type="Proteomes" id="UP000051952">
    <property type="component" value="Unassembled WGS sequence"/>
</dbReference>
<proteinExistence type="predicted"/>
<feature type="compositionally biased region" description="Low complexity" evidence="1">
    <location>
        <begin position="967"/>
        <end position="981"/>
    </location>
</feature>
<evidence type="ECO:0000313" key="4">
    <source>
        <dbReference type="Proteomes" id="UP000051952"/>
    </source>
</evidence>
<feature type="compositionally biased region" description="Low complexity" evidence="1">
    <location>
        <begin position="69"/>
        <end position="82"/>
    </location>
</feature>
<feature type="compositionally biased region" description="Low complexity" evidence="1">
    <location>
        <begin position="116"/>
        <end position="128"/>
    </location>
</feature>
<feature type="compositionally biased region" description="Polar residues" evidence="1">
    <location>
        <begin position="1519"/>
        <end position="1553"/>
    </location>
</feature>
<feature type="region of interest" description="Disordered" evidence="1">
    <location>
        <begin position="1808"/>
        <end position="1839"/>
    </location>
</feature>
<feature type="region of interest" description="Disordered" evidence="1">
    <location>
        <begin position="3810"/>
        <end position="3882"/>
    </location>
</feature>
<dbReference type="EMBL" id="CYKH01000420">
    <property type="protein sequence ID" value="CUF84467.1"/>
    <property type="molecule type" value="Genomic_DNA"/>
</dbReference>
<feature type="compositionally biased region" description="Low complexity" evidence="1">
    <location>
        <begin position="3743"/>
        <end position="3757"/>
    </location>
</feature>
<feature type="compositionally biased region" description="Polar residues" evidence="1">
    <location>
        <begin position="1188"/>
        <end position="1207"/>
    </location>
</feature>
<feature type="compositionally biased region" description="Polar residues" evidence="1">
    <location>
        <begin position="1"/>
        <end position="13"/>
    </location>
</feature>
<feature type="region of interest" description="Disordered" evidence="1">
    <location>
        <begin position="961"/>
        <end position="1018"/>
    </location>
</feature>
<feature type="compositionally biased region" description="Polar residues" evidence="1">
    <location>
        <begin position="713"/>
        <end position="727"/>
    </location>
</feature>
<feature type="compositionally biased region" description="Low complexity" evidence="1">
    <location>
        <begin position="512"/>
        <end position="582"/>
    </location>
</feature>
<feature type="compositionally biased region" description="Low complexity" evidence="1">
    <location>
        <begin position="152"/>
        <end position="213"/>
    </location>
</feature>
<feature type="compositionally biased region" description="Low complexity" evidence="1">
    <location>
        <begin position="1032"/>
        <end position="1042"/>
    </location>
</feature>
<keyword evidence="4" id="KW-1185">Reference proteome</keyword>
<feature type="compositionally biased region" description="Polar residues" evidence="1">
    <location>
        <begin position="1004"/>
        <end position="1018"/>
    </location>
</feature>
<feature type="compositionally biased region" description="Low complexity" evidence="1">
    <location>
        <begin position="382"/>
        <end position="484"/>
    </location>
</feature>
<feature type="compositionally biased region" description="Polar residues" evidence="1">
    <location>
        <begin position="780"/>
        <end position="820"/>
    </location>
</feature>
<accession>A0A0S4IPE1</accession>
<evidence type="ECO:0000256" key="2">
    <source>
        <dbReference type="SAM" id="Phobius"/>
    </source>
</evidence>
<feature type="region of interest" description="Disordered" evidence="1">
    <location>
        <begin position="512"/>
        <end position="674"/>
    </location>
</feature>
<feature type="compositionally biased region" description="Low complexity" evidence="1">
    <location>
        <begin position="1816"/>
        <end position="1839"/>
    </location>
</feature>
<feature type="region of interest" description="Disordered" evidence="1">
    <location>
        <begin position="355"/>
        <end position="484"/>
    </location>
</feature>
<feature type="compositionally biased region" description="Low complexity" evidence="1">
    <location>
        <begin position="991"/>
        <end position="1003"/>
    </location>
</feature>
<feature type="region of interest" description="Disordered" evidence="1">
    <location>
        <begin position="1032"/>
        <end position="1081"/>
    </location>
</feature>
<feature type="compositionally biased region" description="Polar residues" evidence="1">
    <location>
        <begin position="1990"/>
        <end position="2015"/>
    </location>
</feature>
<feature type="compositionally biased region" description="Polar residues" evidence="1">
    <location>
        <begin position="1432"/>
        <end position="1443"/>
    </location>
</feature>
<feature type="transmembrane region" description="Helical" evidence="2">
    <location>
        <begin position="3517"/>
        <end position="3543"/>
    </location>
</feature>
<feature type="transmembrane region" description="Helical" evidence="2">
    <location>
        <begin position="3331"/>
        <end position="3354"/>
    </location>
</feature>
<feature type="region of interest" description="Disordered" evidence="1">
    <location>
        <begin position="1188"/>
        <end position="1271"/>
    </location>
</feature>
<feature type="transmembrane region" description="Helical" evidence="2">
    <location>
        <begin position="3487"/>
        <end position="3505"/>
    </location>
</feature>
<feature type="region of interest" description="Disordered" evidence="1">
    <location>
        <begin position="3741"/>
        <end position="3765"/>
    </location>
</feature>
<feature type="compositionally biased region" description="Polar residues" evidence="1">
    <location>
        <begin position="870"/>
        <end position="919"/>
    </location>
</feature>
<feature type="compositionally biased region" description="Low complexity" evidence="1">
    <location>
        <begin position="651"/>
        <end position="674"/>
    </location>
</feature>
<feature type="compositionally biased region" description="Low complexity" evidence="1">
    <location>
        <begin position="689"/>
        <end position="712"/>
    </location>
</feature>
<evidence type="ECO:0000256" key="1">
    <source>
        <dbReference type="SAM" id="MobiDB-lite"/>
    </source>
</evidence>
<feature type="compositionally biased region" description="Polar residues" evidence="1">
    <location>
        <begin position="355"/>
        <end position="381"/>
    </location>
</feature>
<keyword evidence="2" id="KW-0472">Membrane</keyword>
<dbReference type="VEuPathDB" id="TriTrypDB:BSAL_66300"/>
<keyword evidence="2" id="KW-1133">Transmembrane helix</keyword>
<feature type="region of interest" description="Disordered" evidence="1">
    <location>
        <begin position="689"/>
        <end position="948"/>
    </location>
</feature>
<feature type="compositionally biased region" description="Low complexity" evidence="1">
    <location>
        <begin position="14"/>
        <end position="39"/>
    </location>
</feature>
<feature type="compositionally biased region" description="Low complexity" evidence="1">
    <location>
        <begin position="1970"/>
        <end position="1979"/>
    </location>
</feature>
<feature type="compositionally biased region" description="Low complexity" evidence="1">
    <location>
        <begin position="313"/>
        <end position="342"/>
    </location>
</feature>
<feature type="compositionally biased region" description="Low complexity" evidence="1">
    <location>
        <begin position="770"/>
        <end position="779"/>
    </location>
</feature>
<reference evidence="4" key="1">
    <citation type="submission" date="2015-09" db="EMBL/GenBank/DDBJ databases">
        <authorList>
            <consortium name="Pathogen Informatics"/>
        </authorList>
    </citation>
    <scope>NUCLEOTIDE SEQUENCE [LARGE SCALE GENOMIC DNA]</scope>
    <source>
        <strain evidence="4">Lake Konstanz</strain>
    </source>
</reference>
<organism evidence="3 4">
    <name type="scientific">Bodo saltans</name>
    <name type="common">Flagellated protozoan</name>
    <dbReference type="NCBI Taxonomy" id="75058"/>
    <lineage>
        <taxon>Eukaryota</taxon>
        <taxon>Discoba</taxon>
        <taxon>Euglenozoa</taxon>
        <taxon>Kinetoplastea</taxon>
        <taxon>Metakinetoplastina</taxon>
        <taxon>Eubodonida</taxon>
        <taxon>Bodonidae</taxon>
        <taxon>Bodo</taxon>
    </lineage>
</organism>
<sequence length="3882" mass="408376">MSFTKSTTQSTSLSASFEPSRSTTSSQSSSPSYTSSVTLSRDRSDSRKSSTPSQTVATQVISMTRETDTLTTTASPSLTASVSRTVTKSSSFTFILSVSRGTPTQSQSHDVTKSITASLSRSRTSARLVGGIASPTTTETSSVTKSASGVQSVTGSPTTTLSSTPSTSSEFSATPTKYRPFSSSRSPSPSQTTSAPSSNTKSASRSLSSSPGSDTPDVTMTISSSQSRSSSLSRTGSPSQSTSKTSSMSLTYDDSMSRTMSTSSTFSTSQSTTVTSSSSSSRTSSPEGTVTKSVSMTPSLTHEPSASQSLENSLSKFSTSFSRSPSQTFVLSPSRGSMSTSNSMSLTWTWSGSFTSTKDPTESKTPSLTTTLSETQYITPGTISRTPSSSVSPSQTFSPSSSITTSSEVSNSADTETQSLSGSSSLSQTFSGSTSHELTLTDSSSLSPSKTTTPSVSESPVRSVTSTPSFSLSPTSTRELTSTVSVSTSFSVTLSISRSGSLTKDITKSFSFSQSSTQSPSIEASVTSSTSNPPSETPSETITDTVTVSRSSTLSRSASMSSSRGTAPQSRSVTPSVSLSRTSSRESTESETPSVSSEYSSSRASPSTSHSVSHSRFKLVNNSKTNSASDMKSSSKTISATYSDSHRGHSKSVTGSSSQSTSTSMSYSESGSGSMSISVTISVSISTSNEGSKTATQSSSASITFSASPSVSGSPTFSMSLSATDDQSPSLPSSSVSPTRTSSNAVTKSTTVSWSTSSSSSRSSSRDSSRSSSFSISFSATQDASHTRSKTLSQPSKTISRTIPSKSLVATASHSANRTATPFRVGNESSTSMRLSLTRTRSADASPSKPSSSSSASVSRSTSREATVSPSMSWSPLMSESKTVTQSNSASATRSSTKPSTTRDVTASVTPTQGSMSRESSQTHSTTSSVTQTREKSRSVTLTKDHSRSSTITILAPLTNTSSWTNSFSGSRSPSRTTSRTDVTQSRDASSSKTFSPTPSSSKGTVSPASTSSETQTAGRSGLSIFFLFSGSRSPSRTTSRTDVTQSRDASSSKTFSPTPSSSKGTVSPASTSSETQTAGRSGLSITLIVSRVTTSFTGLTKNRATHTNSVSVTKSGASNVQTTSFSSSFSPSWTQTLSMTLTKDASWTLTPSPSSVLTPTLLQTLSTSMSFTSSVSDSALASLTKSITPSQSSSITDDVTLTPGSPTLSLSQITLSSTRRRTHYTRSKASSTMSPSTTWSPDDTKSKSLTPTSTPSVTAEAQSSSMTTSLTETVSRRLSISLMSLSASLTPTVTPSKDTSATITLEASNTHQRTHSRTLLKTPSHSAAFGTGTVTINVTDSNPSESVSFEATATKTITPPPTPTLSSTMTLEGPTATKSLTPTQSNELPPTVSPTHSASDAPTSTDTVPPKPSPTLSAASSRSLSSSVTRDTSMTRSPTSSLSVSVRLIVTRSMSLSVSQTSSTTFSVSQPMWSHSDSVTASSSDSMSLSSEPSSSVTRSPEPTFSPSDSPSSSQSPTGDQTITVSPTVTKEISSTRTFASPSSTATSNLTLSRDSFSETPSWIPSASITATSWWSATQTTLESASVELLPSGSKTSMSLTKVRPLSSDTETFSLIFTSSETVSAAKSITPSDSPSTSISITVTKSISRATRSSSTTKEATATMSSSSPPDSPSLSLSGTQSLTPTETATPSMTHDDTQTTTETMSSSCSSEASQSPTILLTPSLSFPPSKSESLTENATISVSVSLTNVYLTRSITLRNTTSMTVMYSESKSASTSWSLEKSRSRTPTHSLQTVTLLETVTKVTSSLSEEDSSSDSQEYSATVSRLPTLSSSLSRERSASPSLSSTISIDITWSRTRSPSQSRSATVSDERTKTLTLVDSTSKSELSTISLLYSDTATYSDSRRRRHQNVSITLFESMTSSSSATTQLSASVSRRRNSTTHEPSSSRMTMTDEVTVTHTRTPPPTPTKSPATVTATITPPPTPTRKPQSSTETATYSVSQTSPLSVSPSISLTPTVRSVTAQRSLTPTASHTTTINVCGTQGAIVTVPVRGSDLFQVRTPVMFRLYNMPPYEPGDVLSLIPLGTTYTCQSASYLIPMQHKGLVVPGNWTIYMTQFGGYRACYYQKKVNKYCDVQPSRSFLFGPRVWSTVVSPSAQPSGPNILLSAFISGTTGGDAFWIVFQGQTCGAGTPIEFFSVSPGDITVNVTTSITYSGNFTMCFRGWPSTAFAPQYTMSNVSFYGTATNVSFVAVDSTRVLKPTKVVNVTVNGFGLSETDTFFLVDETTRCQTASEAQRTYGTIIDKALLKPVTLSAALTTVVLNMTLPKRAGSMTLCYKPIGSFVPLPLPVSPSVIVQPLQIETITPRNRIVYANGTVIALRVTGYGIPQNVTQDRAFLVDASTLGASGCPWAPSSDASVMANLTFNGTWWIGFARAVGTFGLCYAATGAGTVPLEPVLVDAPFRILVVAPFVAAPQQLSSPTIAYTTSPFTQAVVIGNTTVLVLQGWGVQPLMTPCGFRLRTLRAPLLEISGQGFNLTAAGYMTLCGGTAALTTTSSTAFQWNAVAAIGTYRLCYIALSGASYPISQSLVVTTSVTAVATPSVVVMGATIVVLLTGVGLTTNDLVYPCTSNYSERVTRNPFPATVVIQQSTDQSTSTKMSFTLVFSIPGNYSLCFTSFAAFNPISSHRVASVVVEPAISAVTPSTVLALSPTNVTLGGAYLEYLQRIVLLSASSTTLCSSLNSSVTDNEVTLLSTMSSSTAATGRLASVNASNRGWFRMCYSAISGQFLGASPQVYATAQVTSMIATSSVYSGCASSNIQIRGWGIDPSLDMFFISSASTCGTVIDLITNVVQITASSSSTTAALFSGSMTPTIYGVFYPCFAAAGNFSMSSWTGETFTVSIPLRLSSTSNLYRLEYLCTTTDAVSTSIQFSVLVANATTSTSFIPLDDSSSNTSISVAILPVLTSITLRVTASTTSLFGVRTVNVATLPAQLTADTTFCMTMPTSFSGSATRQFSQGLFALMNYIAQKCSSQANAVPIDLPLTQLQLLLKKNSSLNTDTATVMGTLVDISQYALNPLVAMADVLASLPTTAYKNMSQADVDARMDVISNVFTLLVSSGDANTAAAQDLSIKAMNALFSLGTTYCSGADTSTVVQRGNIVLIVTKSAPGVSNVLAPAPDTLISAAMTSASSSGFCLTAVKAPSGIIPSIDGSSRRFAELDVAVGPKSFNLPVFAVAVDPQSATTSQVRNLVIQYTYPESLQPASPSNISGSLYSFGDSAWSPLTSSTVTGTYATRSSVLSLSVSSNTTYVSGLLTFVALSPTDAPVDTCRSYILLLMAIVIAILFVVGCCVSWCFDRRARQRSQWQPDWSGEELDDSVRGHRLAVLGKTIVSHPVTLARRYASLIVTWGAELALLMLFYRFVRDDDVDLLTTAYGALTGVTIAVLATPVAAFVRVVLFLQTRDYPAVIASPIALAVGLLLSWTLPFPVGGAGCLVVGTLIYVLALYRVRFSFEVNSIASTFICILGWLLTIVVLVLMVLLALYFTFVETLDAAGCGHYDALWAMLWAVGCDLAVLEPLKSYGQRTLMIRWDGVAEHVPHHHFPSAASPVAPTAQRHHDPYGQHVGHSFYSDDDTTTTATSGWDEITSGGSLDAESQYGDNDEGFSEIDTSEDTGKQYFDDDSNSSKSFDYLDAAAAPAPRMRFPSKPVIRGRPTRKATAFVNMSPPTKQITSQRGNLYEDTDDASSFTSGASSTFASTVDRSADERQLSEVEIGEDIVTHRPSTIMRLPPTARQYRMQDEGGDEPFAVAIGDEPSMDGEEGSATDFETVGSDVFDDQQTVESADSEGAPRNNNNHSRDHAGNPVMEEFGPSSIRRTRQSSHPF</sequence>
<feature type="compositionally biased region" description="Polar residues" evidence="1">
    <location>
        <begin position="1065"/>
        <end position="1080"/>
    </location>
</feature>
<feature type="region of interest" description="Disordered" evidence="1">
    <location>
        <begin position="1341"/>
        <end position="1443"/>
    </location>
</feature>
<feature type="compositionally biased region" description="Low complexity" evidence="1">
    <location>
        <begin position="223"/>
        <end position="285"/>
    </location>
</feature>
<feature type="compositionally biased region" description="Polar residues" evidence="1">
    <location>
        <begin position="1377"/>
        <end position="1408"/>
    </location>
</feature>
<feature type="region of interest" description="Disordered" evidence="1">
    <location>
        <begin position="100"/>
        <end position="342"/>
    </location>
</feature>
<feature type="compositionally biased region" description="Polar residues" evidence="1">
    <location>
        <begin position="1341"/>
        <end position="1350"/>
    </location>
</feature>
<feature type="compositionally biased region" description="Polar residues" evidence="1">
    <location>
        <begin position="51"/>
        <end position="64"/>
    </location>
</feature>
<evidence type="ECO:0000313" key="3">
    <source>
        <dbReference type="EMBL" id="CUF84467.1"/>
    </source>
</evidence>
<feature type="transmembrane region" description="Helical" evidence="2">
    <location>
        <begin position="3433"/>
        <end position="3456"/>
    </location>
</feature>
<feature type="region of interest" description="Disordered" evidence="1">
    <location>
        <begin position="1649"/>
        <end position="1718"/>
    </location>
</feature>
<feature type="compositionally biased region" description="Low complexity" evidence="1">
    <location>
        <begin position="1052"/>
        <end position="1064"/>
    </location>
</feature>
<feature type="compositionally biased region" description="Low complexity" evidence="1">
    <location>
        <begin position="590"/>
        <end position="614"/>
    </location>
</feature>
<feature type="compositionally biased region" description="Polar residues" evidence="1">
    <location>
        <begin position="286"/>
        <end position="312"/>
    </location>
</feature>